<dbReference type="Gene3D" id="1.20.1260.10">
    <property type="match status" value="1"/>
</dbReference>
<keyword evidence="1" id="KW-1133">Transmembrane helix</keyword>
<keyword evidence="1" id="KW-0472">Membrane</keyword>
<sequence>MQNYDEFILRTQRIDPRAPYPVVHQAVRIALYDEYAARGFYARVAEAFGARPPFANIVRSEEQHIAVLLGLCERFGIPRPLDPFPQETNVEPTWLANCQRAVNGEISNVHLYAYLLTQVAEPEVRQVFQRLQAASLQNHLPAFRQAASAAQAQESYHAAHGIPPQQAYVRHGPLSDFLETAFSQLGPHAGPLGLFSPLLRRAHPAMLAGMVAGGAGVYLLKDRIGRHRKEN</sequence>
<reference evidence="2 3" key="1">
    <citation type="submission" date="2018-09" db="EMBL/GenBank/DDBJ databases">
        <title>Metagenome Assembled Genomes from an Advanced Water Purification Facility.</title>
        <authorList>
            <person name="Stamps B.W."/>
            <person name="Spear J.R."/>
        </authorList>
    </citation>
    <scope>NUCLEOTIDE SEQUENCE [LARGE SCALE GENOMIC DNA]</scope>
    <source>
        <strain evidence="2">Bin_27_1</strain>
    </source>
</reference>
<organism evidence="2 3">
    <name type="scientific">Thauera aminoaromatica</name>
    <dbReference type="NCBI Taxonomy" id="164330"/>
    <lineage>
        <taxon>Bacteria</taxon>
        <taxon>Pseudomonadati</taxon>
        <taxon>Pseudomonadota</taxon>
        <taxon>Betaproteobacteria</taxon>
        <taxon>Rhodocyclales</taxon>
        <taxon>Zoogloeaceae</taxon>
        <taxon>Thauera</taxon>
    </lineage>
</organism>
<feature type="transmembrane region" description="Helical" evidence="1">
    <location>
        <begin position="202"/>
        <end position="220"/>
    </location>
</feature>
<dbReference type="RefSeq" id="WP_276656373.1">
    <property type="nucleotide sequence ID" value="NZ_SSFD01000014.1"/>
</dbReference>
<dbReference type="EMBL" id="SSFD01000014">
    <property type="protein sequence ID" value="TXH92210.1"/>
    <property type="molecule type" value="Genomic_DNA"/>
</dbReference>
<dbReference type="InterPro" id="IPR019243">
    <property type="entry name" value="DUF2202"/>
</dbReference>
<dbReference type="InterPro" id="IPR009078">
    <property type="entry name" value="Ferritin-like_SF"/>
</dbReference>
<dbReference type="AlphaFoldDB" id="A0A5C7T9A3"/>
<evidence type="ECO:0000256" key="1">
    <source>
        <dbReference type="SAM" id="Phobius"/>
    </source>
</evidence>
<comment type="caution">
    <text evidence="2">The sequence shown here is derived from an EMBL/GenBank/DDBJ whole genome shotgun (WGS) entry which is preliminary data.</text>
</comment>
<keyword evidence="1" id="KW-0812">Transmembrane</keyword>
<evidence type="ECO:0000313" key="3">
    <source>
        <dbReference type="Proteomes" id="UP000321192"/>
    </source>
</evidence>
<proteinExistence type="predicted"/>
<gene>
    <name evidence="2" type="ORF">E6Q80_00950</name>
</gene>
<evidence type="ECO:0000313" key="2">
    <source>
        <dbReference type="EMBL" id="TXH92210.1"/>
    </source>
</evidence>
<dbReference type="CDD" id="cd01048">
    <property type="entry name" value="Ferritin_like_AB2"/>
    <property type="match status" value="1"/>
</dbReference>
<name>A0A5C7T9A3_THASP</name>
<dbReference type="Proteomes" id="UP000321192">
    <property type="component" value="Unassembled WGS sequence"/>
</dbReference>
<protein>
    <submittedName>
        <fullName evidence="2">Ferritin</fullName>
    </submittedName>
</protein>
<dbReference type="InterPro" id="IPR012347">
    <property type="entry name" value="Ferritin-like"/>
</dbReference>
<dbReference type="SUPFAM" id="SSF47240">
    <property type="entry name" value="Ferritin-like"/>
    <property type="match status" value="1"/>
</dbReference>
<accession>A0A5C7T9A3</accession>